<organism evidence="3 4">
    <name type="scientific">Loxostege sticticalis</name>
    <name type="common">Beet webworm moth</name>
    <dbReference type="NCBI Taxonomy" id="481309"/>
    <lineage>
        <taxon>Eukaryota</taxon>
        <taxon>Metazoa</taxon>
        <taxon>Ecdysozoa</taxon>
        <taxon>Arthropoda</taxon>
        <taxon>Hexapoda</taxon>
        <taxon>Insecta</taxon>
        <taxon>Pterygota</taxon>
        <taxon>Neoptera</taxon>
        <taxon>Endopterygota</taxon>
        <taxon>Lepidoptera</taxon>
        <taxon>Glossata</taxon>
        <taxon>Ditrysia</taxon>
        <taxon>Pyraloidea</taxon>
        <taxon>Crambidae</taxon>
        <taxon>Pyraustinae</taxon>
        <taxon>Loxostege</taxon>
    </lineage>
</organism>
<dbReference type="Pfam" id="PF02197">
    <property type="entry name" value="RIIa"/>
    <property type="match status" value="1"/>
</dbReference>
<dbReference type="SUPFAM" id="SSF47391">
    <property type="entry name" value="Dimerization-anchoring domain of cAMP-dependent PK regulatory subunit"/>
    <property type="match status" value="1"/>
</dbReference>
<feature type="compositionally biased region" description="Polar residues" evidence="1">
    <location>
        <begin position="475"/>
        <end position="489"/>
    </location>
</feature>
<sequence>MRLTGSRVYSRPPPVPKMPPGLVELMEGLTKDVLKNNPPEVYEFCAEHMRKLLEIRDGPSTNKPLSLEQKISRAQEKVRKRAEQRRRKFDDDLQQENKLEKDNQVPDGKNSAVDENILPTIIKPVHHNDLTQDSEIEISCEPSGTELRHGESGAKHILETALEGENIDLKESNQTAAKEDDKCNDVKDQEKDVPVSEDTNIDQPQKENCDTKYATLDTTPKEFDTAEKVQSGDENIEIVKGDLSHISDHVTEGSADNIEKDSTTDVKVQGTVGKSEVSRVPTVHDTIVAVEENDNGNQTSSVNLPESEKNDGSVLTNTTTDFENQDGTSTVGIVRNDSKSHMQSGMADVSDKDNIIEATETKEKVISEEKEENNKVPQGVLTDHDTTVVISKINSTNDTEESTTDLEKVMNEAIENSKRKDSSAEDSLKENLVFNDESDASEGTNVVLNKITLNEPMKENDANILFDKDYASHSNETGNNATISENQDSVDIERPRPKRSLDDSNKEQSNVNQEDTEITAEILNSSTSLPDDSLQNVDDKTPKNDNSNTMDLETAAVTIQKVFRNFLFKSRASTFDESVNEENNLSDDDDKKEDDFLPANNLNKERRTLGLSRMDTVLQTVNEEKSLSLSTDDSSLSSAATIIQAHVRGFLLRNKLNSLKSASKNSLGISNGPSSKSLDADVDQNKSKTVLNIHIVPEGGNYLSRDESMITSMDLSLDGSPPSSVNLHPLGYNTSERRKQLKREDAVQSVSPPSNNSGKLSEDVDSVKELPINEHDSNANQEQKTTGVSMFKDDSQQDTELGSLETTTNSLTVETVVDQNTSNTEMMSSPEPNTDTSDKTKKSLIKQSSDEMDVVTPFKENSSTEDTKLLHSGEFHDTVLPTKVSRSDTPVVSEFKNVLVYFLLWNNS</sequence>
<feature type="compositionally biased region" description="Acidic residues" evidence="1">
    <location>
        <begin position="578"/>
        <end position="592"/>
    </location>
</feature>
<keyword evidence="4" id="KW-1185">Reference proteome</keyword>
<feature type="region of interest" description="Disordered" evidence="1">
    <location>
        <begin position="577"/>
        <end position="598"/>
    </location>
</feature>
<feature type="domain" description="RIIa" evidence="2">
    <location>
        <begin position="20"/>
        <end position="57"/>
    </location>
</feature>
<feature type="compositionally biased region" description="Basic and acidic residues" evidence="1">
    <location>
        <begin position="736"/>
        <end position="746"/>
    </location>
</feature>
<feature type="region of interest" description="Disordered" evidence="1">
    <location>
        <begin position="73"/>
        <end position="112"/>
    </location>
</feature>
<feature type="region of interest" description="Disordered" evidence="1">
    <location>
        <begin position="294"/>
        <end position="313"/>
    </location>
</feature>
<dbReference type="Pfam" id="PF00612">
    <property type="entry name" value="IQ"/>
    <property type="match status" value="1"/>
</dbReference>
<reference evidence="3 4" key="1">
    <citation type="submission" date="2024-06" db="EMBL/GenBank/DDBJ databases">
        <title>A chromosome-level genome assembly of beet webworm, Loxostege sticticalis.</title>
        <authorList>
            <person name="Zhang Y."/>
        </authorList>
    </citation>
    <scope>NUCLEOTIDE SEQUENCE [LARGE SCALE GENOMIC DNA]</scope>
    <source>
        <strain evidence="3">AQ026</strain>
        <tissue evidence="3">Whole body</tissue>
    </source>
</reference>
<feature type="region of interest" description="Disordered" evidence="1">
    <location>
        <begin position="475"/>
        <end position="549"/>
    </location>
</feature>
<feature type="compositionally biased region" description="Basic and acidic residues" evidence="1">
    <location>
        <begin position="172"/>
        <end position="194"/>
    </location>
</feature>
<dbReference type="Gene3D" id="1.20.5.190">
    <property type="match status" value="1"/>
</dbReference>
<dbReference type="InterPro" id="IPR000048">
    <property type="entry name" value="IQ_motif_EF-hand-BS"/>
</dbReference>
<dbReference type="EMBL" id="JBEUOH010000020">
    <property type="protein sequence ID" value="KAL0869109.1"/>
    <property type="molecule type" value="Genomic_DNA"/>
</dbReference>
<feature type="region of interest" description="Disordered" evidence="1">
    <location>
        <begin position="172"/>
        <end position="205"/>
    </location>
</feature>
<feature type="compositionally biased region" description="Basic and acidic residues" evidence="1">
    <location>
        <begin position="491"/>
        <end position="506"/>
    </location>
</feature>
<dbReference type="InterPro" id="IPR003117">
    <property type="entry name" value="cAMP_dep_PK_reg_su_I/II_a/b"/>
</dbReference>
<evidence type="ECO:0000256" key="1">
    <source>
        <dbReference type="SAM" id="MobiDB-lite"/>
    </source>
</evidence>
<gene>
    <name evidence="3" type="ORF">ABMA27_007412</name>
</gene>
<feature type="region of interest" description="Disordered" evidence="1">
    <location>
        <begin position="819"/>
        <end position="850"/>
    </location>
</feature>
<dbReference type="SMART" id="SM00394">
    <property type="entry name" value="RIIa"/>
    <property type="match status" value="1"/>
</dbReference>
<feature type="compositionally biased region" description="Polar residues" evidence="1">
    <location>
        <begin position="295"/>
        <end position="304"/>
    </location>
</feature>
<feature type="compositionally biased region" description="Polar residues" evidence="1">
    <location>
        <begin position="819"/>
        <end position="835"/>
    </location>
</feature>
<evidence type="ECO:0000313" key="3">
    <source>
        <dbReference type="EMBL" id="KAL0869109.1"/>
    </source>
</evidence>
<accession>A0ABR3HFE1</accession>
<feature type="region of interest" description="Disordered" evidence="1">
    <location>
        <begin position="736"/>
        <end position="764"/>
    </location>
</feature>
<proteinExistence type="predicted"/>
<dbReference type="Gene3D" id="1.20.890.10">
    <property type="entry name" value="cAMP-dependent protein kinase regulatory subunit, dimerization-anchoring domain"/>
    <property type="match status" value="1"/>
</dbReference>
<feature type="compositionally biased region" description="Basic and acidic residues" evidence="1">
    <location>
        <begin position="88"/>
        <end position="104"/>
    </location>
</feature>
<comment type="caution">
    <text evidence="3">The sequence shown here is derived from an EMBL/GenBank/DDBJ whole genome shotgun (WGS) entry which is preliminary data.</text>
</comment>
<feature type="compositionally biased region" description="Polar residues" evidence="1">
    <location>
        <begin position="668"/>
        <end position="677"/>
    </location>
</feature>
<dbReference type="CDD" id="cd12084">
    <property type="entry name" value="DD_RII_PKA-like"/>
    <property type="match status" value="1"/>
</dbReference>
<evidence type="ECO:0000259" key="2">
    <source>
        <dbReference type="SMART" id="SM00394"/>
    </source>
</evidence>
<feature type="compositionally biased region" description="Polar residues" evidence="1">
    <location>
        <begin position="748"/>
        <end position="759"/>
    </location>
</feature>
<dbReference type="PROSITE" id="PS50096">
    <property type="entry name" value="IQ"/>
    <property type="match status" value="1"/>
</dbReference>
<feature type="compositionally biased region" description="Polar residues" evidence="1">
    <location>
        <begin position="522"/>
        <end position="536"/>
    </location>
</feature>
<feature type="region of interest" description="Disordered" evidence="1">
    <location>
        <begin position="663"/>
        <end position="682"/>
    </location>
</feature>
<feature type="compositionally biased region" description="Basic residues" evidence="1">
    <location>
        <begin position="78"/>
        <end position="87"/>
    </location>
</feature>
<dbReference type="Proteomes" id="UP001549920">
    <property type="component" value="Unassembled WGS sequence"/>
</dbReference>
<evidence type="ECO:0000313" key="4">
    <source>
        <dbReference type="Proteomes" id="UP001549920"/>
    </source>
</evidence>
<name>A0ABR3HFE1_LOXSC</name>
<protein>
    <recommendedName>
        <fullName evidence="2">RIIa domain-containing protein</fullName>
    </recommendedName>
</protein>